<feature type="transmembrane region" description="Helical" evidence="6">
    <location>
        <begin position="230"/>
        <end position="252"/>
    </location>
</feature>
<dbReference type="RefSeq" id="WP_044440563.1">
    <property type="nucleotide sequence ID" value="NZ_JYFC01000003.1"/>
</dbReference>
<evidence type="ECO:0000256" key="4">
    <source>
        <dbReference type="ARBA" id="ARBA00022989"/>
    </source>
</evidence>
<keyword evidence="3 6" id="KW-0812">Transmembrane</keyword>
<name>A0ABR5CF62_9MICO</name>
<keyword evidence="5 6" id="KW-0472">Membrane</keyword>
<evidence type="ECO:0000256" key="1">
    <source>
        <dbReference type="ARBA" id="ARBA00004651"/>
    </source>
</evidence>
<evidence type="ECO:0000313" key="9">
    <source>
        <dbReference type="Proteomes" id="UP000032503"/>
    </source>
</evidence>
<evidence type="ECO:0000313" key="8">
    <source>
        <dbReference type="EMBL" id="KJC64256.1"/>
    </source>
</evidence>
<comment type="subcellular location">
    <subcellularLocation>
        <location evidence="1">Cell membrane</location>
        <topology evidence="1">Multi-pass membrane protein</topology>
    </subcellularLocation>
</comment>
<dbReference type="PANTHER" id="PTHR30287">
    <property type="entry name" value="MEMBRANE COMPONENT OF PREDICTED ABC SUPERFAMILY METABOLITE UPTAKE TRANSPORTER"/>
    <property type="match status" value="1"/>
</dbReference>
<evidence type="ECO:0000259" key="7">
    <source>
        <dbReference type="Pfam" id="PF02687"/>
    </source>
</evidence>
<feature type="transmembrane region" description="Helical" evidence="6">
    <location>
        <begin position="12"/>
        <end position="34"/>
    </location>
</feature>
<keyword evidence="4 6" id="KW-1133">Transmembrane helix</keyword>
<dbReference type="EMBL" id="JYFC01000003">
    <property type="protein sequence ID" value="KJC64256.1"/>
    <property type="molecule type" value="Genomic_DNA"/>
</dbReference>
<evidence type="ECO:0000256" key="6">
    <source>
        <dbReference type="SAM" id="Phobius"/>
    </source>
</evidence>
<sequence length="462" mass="47051">MSLGETLRGHCPSILVSALGAAFGSCLLTTIAGLQSSIEGIFGPGASFRTAVFLLHIVAGTFFGIALFVGAIVTANTFSAVVAGRVQTIALYRLLGASAQSQRRVFLREGGMVGIIGAVTGVLVGIVLGLSLLAALVANGSLTAAPASVPATVAFPLVAGVVTTTAAAWVGSRAVLAVSPLQAIEAAQEAPFGAVRRRGIRTGVGFFFVIAGLLGLALGVVVSLDNPNGLFIAMLGGMASFTGFVICANLFIPRALNLVGKLFGSGPESRLARANSLRNPERSTRASIGIVIGVTLVTMFCVALSSMNSFFTPEVQADPDNVAAFQAMTAVAVGLVGFSVIIAAVGVVNDLSISVLQRRREIGLLRALGFTGPQVQRTIVTEAAHMAITSVLLGLLLGTTYGWVGVQCLYSRPMAGGGFVVPTVPPLLVASLIAATVVLTLAAVVVPARTATAVSPIDALQR</sequence>
<feature type="transmembrane region" description="Helical" evidence="6">
    <location>
        <begin position="46"/>
        <end position="72"/>
    </location>
</feature>
<feature type="domain" description="ABC3 transporter permease C-terminal" evidence="7">
    <location>
        <begin position="335"/>
        <end position="455"/>
    </location>
</feature>
<evidence type="ECO:0000256" key="2">
    <source>
        <dbReference type="ARBA" id="ARBA00022475"/>
    </source>
</evidence>
<accession>A0ABR5CF62</accession>
<evidence type="ECO:0000256" key="5">
    <source>
        <dbReference type="ARBA" id="ARBA00023136"/>
    </source>
</evidence>
<dbReference type="Proteomes" id="UP000032503">
    <property type="component" value="Unassembled WGS sequence"/>
</dbReference>
<feature type="transmembrane region" description="Helical" evidence="6">
    <location>
        <begin position="424"/>
        <end position="446"/>
    </location>
</feature>
<dbReference type="Pfam" id="PF02687">
    <property type="entry name" value="FtsX"/>
    <property type="match status" value="2"/>
</dbReference>
<feature type="domain" description="ABC3 transporter permease C-terminal" evidence="7">
    <location>
        <begin position="61"/>
        <end position="170"/>
    </location>
</feature>
<organism evidence="8 9">
    <name type="scientific">Agreia bicolorata</name>
    <dbReference type="NCBI Taxonomy" id="110935"/>
    <lineage>
        <taxon>Bacteria</taxon>
        <taxon>Bacillati</taxon>
        <taxon>Actinomycetota</taxon>
        <taxon>Actinomycetes</taxon>
        <taxon>Micrococcales</taxon>
        <taxon>Microbacteriaceae</taxon>
        <taxon>Agreia</taxon>
    </lineage>
</organism>
<dbReference type="InterPro" id="IPR003838">
    <property type="entry name" value="ABC3_permease_C"/>
</dbReference>
<dbReference type="PANTHER" id="PTHR30287:SF2">
    <property type="entry name" value="BLL1001 PROTEIN"/>
    <property type="match status" value="1"/>
</dbReference>
<keyword evidence="2" id="KW-1003">Cell membrane</keyword>
<protein>
    <recommendedName>
        <fullName evidence="7">ABC3 transporter permease C-terminal domain-containing protein</fullName>
    </recommendedName>
</protein>
<feature type="transmembrane region" description="Helical" evidence="6">
    <location>
        <begin position="149"/>
        <end position="170"/>
    </location>
</feature>
<feature type="transmembrane region" description="Helical" evidence="6">
    <location>
        <begin position="383"/>
        <end position="404"/>
    </location>
</feature>
<feature type="transmembrane region" description="Helical" evidence="6">
    <location>
        <begin position="115"/>
        <end position="137"/>
    </location>
</feature>
<keyword evidence="9" id="KW-1185">Reference proteome</keyword>
<evidence type="ECO:0000256" key="3">
    <source>
        <dbReference type="ARBA" id="ARBA00022692"/>
    </source>
</evidence>
<gene>
    <name evidence="8" type="ORF">TZ00_07170</name>
</gene>
<comment type="caution">
    <text evidence="8">The sequence shown here is derived from an EMBL/GenBank/DDBJ whole genome shotgun (WGS) entry which is preliminary data.</text>
</comment>
<feature type="transmembrane region" description="Helical" evidence="6">
    <location>
        <begin position="204"/>
        <end position="224"/>
    </location>
</feature>
<feature type="transmembrane region" description="Helical" evidence="6">
    <location>
        <begin position="327"/>
        <end position="351"/>
    </location>
</feature>
<reference evidence="8 9" key="1">
    <citation type="journal article" date="2001" name="Int. J. Syst. Evol. Microbiol.">
        <title>Agreia bicolorata gen. nov., sp. nov., to accommodate actinobacteria isolated from narrow reed grass infected by the nematode Heteroanguina graminophila.</title>
        <authorList>
            <person name="Evtushenko L.I."/>
            <person name="Dorofeeva L.V."/>
            <person name="Dobrovolskaya T.G."/>
            <person name="Streshinskaya G.M."/>
            <person name="Subbotin S.A."/>
            <person name="Tiedje J.M."/>
        </authorList>
    </citation>
    <scope>NUCLEOTIDE SEQUENCE [LARGE SCALE GENOMIC DNA]</scope>
    <source>
        <strain evidence="8 9">VKM Ac-1804</strain>
    </source>
</reference>
<feature type="transmembrane region" description="Helical" evidence="6">
    <location>
        <begin position="286"/>
        <end position="307"/>
    </location>
</feature>
<proteinExistence type="predicted"/>
<dbReference type="InterPro" id="IPR038766">
    <property type="entry name" value="Membrane_comp_ABC_pdt"/>
</dbReference>